<dbReference type="SUPFAM" id="SSF55257">
    <property type="entry name" value="RBP11-like subunits of RNA polymerase"/>
    <property type="match status" value="1"/>
</dbReference>
<dbReference type="GO" id="GO:0006351">
    <property type="term" value="P:DNA-templated transcription"/>
    <property type="evidence" value="ECO:0007669"/>
    <property type="project" value="UniProtKB-UniRule"/>
</dbReference>
<dbReference type="Pfam" id="PF01000">
    <property type="entry name" value="RNA_pol_A_bac"/>
    <property type="match status" value="1"/>
</dbReference>
<reference evidence="7 8" key="1">
    <citation type="submission" date="2015-09" db="EMBL/GenBank/DDBJ databases">
        <title>A metagenomics-based metabolic model of nitrate-dependent anaerobic oxidation of methane by Methanoperedens-like archaea.</title>
        <authorList>
            <person name="Arshad A."/>
            <person name="Speth D.R."/>
            <person name="De Graaf R.M."/>
            <person name="Op Den Camp H.J."/>
            <person name="Jetten M.S."/>
            <person name="Welte C.U."/>
        </authorList>
    </citation>
    <scope>NUCLEOTIDE SEQUENCE [LARGE SCALE GENOMIC DNA]</scope>
</reference>
<dbReference type="Proteomes" id="UP000050360">
    <property type="component" value="Unassembled WGS sequence"/>
</dbReference>
<feature type="domain" description="4Fe-4S ferredoxin-type" evidence="6">
    <location>
        <begin position="161"/>
        <end position="190"/>
    </location>
</feature>
<dbReference type="PANTHER" id="PTHR11800">
    <property type="entry name" value="DNA-DIRECTED RNA POLYMERASE"/>
    <property type="match status" value="1"/>
</dbReference>
<keyword evidence="5 7" id="KW-0548">Nucleotidyltransferase</keyword>
<dbReference type="PATRIC" id="fig|1719120.3.peg.3320"/>
<dbReference type="InterPro" id="IPR050518">
    <property type="entry name" value="Rpo3/RPB3_RNA_Pol_subunit"/>
</dbReference>
<proteinExistence type="inferred from homology"/>
<keyword evidence="1 5" id="KW-0240">DNA-directed RNA polymerase</keyword>
<evidence type="ECO:0000256" key="5">
    <source>
        <dbReference type="HAMAP-Rule" id="MF_00320"/>
    </source>
</evidence>
<keyword evidence="5" id="KW-0003">3Fe-4S</keyword>
<comment type="catalytic activity">
    <reaction evidence="5">
        <text>RNA(n) + a ribonucleoside 5'-triphosphate = RNA(n+1) + diphosphate</text>
        <dbReference type="Rhea" id="RHEA:21248"/>
        <dbReference type="Rhea" id="RHEA-COMP:14527"/>
        <dbReference type="Rhea" id="RHEA-COMP:17342"/>
        <dbReference type="ChEBI" id="CHEBI:33019"/>
        <dbReference type="ChEBI" id="CHEBI:61557"/>
        <dbReference type="ChEBI" id="CHEBI:140395"/>
        <dbReference type="EC" id="2.7.7.6"/>
    </reaction>
</comment>
<keyword evidence="5" id="KW-0411">Iron-sulfur</keyword>
<dbReference type="InterPro" id="IPR011263">
    <property type="entry name" value="DNA-dir_RNA_pol_RpoA/D/Rpb3"/>
</dbReference>
<dbReference type="Pfam" id="PF00037">
    <property type="entry name" value="Fer4"/>
    <property type="match status" value="1"/>
</dbReference>
<dbReference type="GO" id="GO:0046872">
    <property type="term" value="F:metal ion binding"/>
    <property type="evidence" value="ECO:0007669"/>
    <property type="project" value="UniProtKB-KW"/>
</dbReference>
<dbReference type="Gene3D" id="3.30.1360.10">
    <property type="entry name" value="RNA polymerase, RBP11-like subunit"/>
    <property type="match status" value="1"/>
</dbReference>
<dbReference type="InterPro" id="IPR011262">
    <property type="entry name" value="DNA-dir_RNA_pol_insert"/>
</dbReference>
<feature type="domain" description="4Fe-4S ferredoxin-type" evidence="6">
    <location>
        <begin position="191"/>
        <end position="220"/>
    </location>
</feature>
<keyword evidence="5" id="KW-0479">Metal-binding</keyword>
<dbReference type="GO" id="GO:0046983">
    <property type="term" value="F:protein dimerization activity"/>
    <property type="evidence" value="ECO:0007669"/>
    <property type="project" value="InterPro"/>
</dbReference>
<dbReference type="HAMAP" id="MF_00320">
    <property type="entry name" value="RNApol_arch_Rpo3"/>
    <property type="match status" value="1"/>
</dbReference>
<dbReference type="GO" id="GO:0000428">
    <property type="term" value="C:DNA-directed RNA polymerase complex"/>
    <property type="evidence" value="ECO:0007669"/>
    <property type="project" value="UniProtKB-KW"/>
</dbReference>
<comment type="caution">
    <text evidence="7">The sequence shown here is derived from an EMBL/GenBank/DDBJ whole genome shotgun (WGS) entry which is preliminary data.</text>
</comment>
<dbReference type="Gene3D" id="2.170.120.12">
    <property type="entry name" value="DNA-directed RNA polymerase, insert domain"/>
    <property type="match status" value="1"/>
</dbReference>
<keyword evidence="3 5" id="KW-0804">Transcription</keyword>
<dbReference type="InterPro" id="IPR017900">
    <property type="entry name" value="4Fe4S_Fe_S_CS"/>
</dbReference>
<keyword evidence="5 7" id="KW-0808">Transferase</keyword>
<evidence type="ECO:0000259" key="6">
    <source>
        <dbReference type="PROSITE" id="PS51379"/>
    </source>
</evidence>
<dbReference type="Gene3D" id="3.30.70.3110">
    <property type="match status" value="1"/>
</dbReference>
<evidence type="ECO:0000256" key="2">
    <source>
        <dbReference type="ARBA" id="ARBA00022490"/>
    </source>
</evidence>
<comment type="subunit">
    <text evidence="5">Part of the RNA polymerase complex.</text>
</comment>
<evidence type="ECO:0000256" key="4">
    <source>
        <dbReference type="ARBA" id="ARBA00025804"/>
    </source>
</evidence>
<feature type="binding site" evidence="5">
    <location>
        <position position="206"/>
    </location>
    <ligand>
        <name>[3Fe-4S] cluster</name>
        <dbReference type="ChEBI" id="CHEBI:21137"/>
    </ligand>
</feature>
<keyword evidence="5" id="KW-0408">Iron</keyword>
<dbReference type="PROSITE" id="PS51379">
    <property type="entry name" value="4FE4S_FER_2"/>
    <property type="match status" value="2"/>
</dbReference>
<comment type="subcellular location">
    <subcellularLocation>
        <location evidence="5">Cytoplasm</location>
    </subcellularLocation>
</comment>
<evidence type="ECO:0000313" key="8">
    <source>
        <dbReference type="Proteomes" id="UP000050360"/>
    </source>
</evidence>
<dbReference type="AlphaFoldDB" id="A0A0P8ADS9"/>
<dbReference type="GO" id="GO:0003677">
    <property type="term" value="F:DNA binding"/>
    <property type="evidence" value="ECO:0007669"/>
    <property type="project" value="UniProtKB-UniRule"/>
</dbReference>
<dbReference type="SMART" id="SM00662">
    <property type="entry name" value="RPOLD"/>
    <property type="match status" value="1"/>
</dbReference>
<accession>A0A0P8ADS9</accession>
<evidence type="ECO:0000256" key="3">
    <source>
        <dbReference type="ARBA" id="ARBA00023163"/>
    </source>
</evidence>
<dbReference type="InterPro" id="IPR017896">
    <property type="entry name" value="4Fe4S_Fe-S-bd"/>
</dbReference>
<dbReference type="InterPro" id="IPR036643">
    <property type="entry name" value="RNApol_insert_sf"/>
</dbReference>
<dbReference type="SUPFAM" id="SSF56553">
    <property type="entry name" value="Insert subdomain of RNA polymerase alpha subunit"/>
    <property type="match status" value="1"/>
</dbReference>
<name>A0A0P8ADS9_9EURY</name>
<comment type="function">
    <text evidence="5">DNA-dependent RNA polymerase (RNAP) catalyzes the transcription of DNA into RNA using the four ribonucleoside triphosphates as substrates.</text>
</comment>
<protein>
    <recommendedName>
        <fullName evidence="5">DNA-directed RNA polymerase subunit Rpo3</fullName>
        <ecNumber evidence="5">2.7.7.6</ecNumber>
    </recommendedName>
    <alternativeName>
        <fullName evidence="5">DNA-directed RNA polymerase subunit D</fullName>
    </alternativeName>
</protein>
<dbReference type="PANTHER" id="PTHR11800:SF2">
    <property type="entry name" value="DNA-DIRECTED RNA POLYMERASE II SUBUNIT RPB3"/>
    <property type="match status" value="1"/>
</dbReference>
<evidence type="ECO:0000256" key="1">
    <source>
        <dbReference type="ARBA" id="ARBA00022478"/>
    </source>
</evidence>
<comment type="similarity">
    <text evidence="4 5">Belongs to the archaeal Rpo3/eukaryotic RPB3 RNA polymerase subunit family.</text>
</comment>
<gene>
    <name evidence="5" type="primary">rpo3</name>
    <name evidence="5" type="synonym">rpoD</name>
    <name evidence="7" type="ORF">MPEBLZ_03056</name>
</gene>
<dbReference type="InterPro" id="IPR022842">
    <property type="entry name" value="RNAP_Rpo3/Rpb3/RPAC1"/>
</dbReference>
<evidence type="ECO:0000313" key="7">
    <source>
        <dbReference type="EMBL" id="KPQ42339.1"/>
    </source>
</evidence>
<dbReference type="PROSITE" id="PS00198">
    <property type="entry name" value="4FE4S_FER_1"/>
    <property type="match status" value="1"/>
</dbReference>
<dbReference type="Pfam" id="PF01193">
    <property type="entry name" value="RNA_pol_L"/>
    <property type="match status" value="1"/>
</dbReference>
<dbReference type="NCBIfam" id="NF001988">
    <property type="entry name" value="PRK00783.1"/>
    <property type="match status" value="1"/>
</dbReference>
<dbReference type="GO" id="GO:0016491">
    <property type="term" value="F:oxidoreductase activity"/>
    <property type="evidence" value="ECO:0007669"/>
    <property type="project" value="UniProtKB-ARBA"/>
</dbReference>
<organism evidence="7 8">
    <name type="scientific">Candidatus Methanoperedens nitratireducens</name>
    <dbReference type="NCBI Taxonomy" id="1392998"/>
    <lineage>
        <taxon>Archaea</taxon>
        <taxon>Methanobacteriati</taxon>
        <taxon>Methanobacteriota</taxon>
        <taxon>Stenosarchaea group</taxon>
        <taxon>Methanomicrobia</taxon>
        <taxon>Methanosarcinales</taxon>
        <taxon>ANME-2 cluster</taxon>
        <taxon>Candidatus Methanoperedentaceae</taxon>
        <taxon>Candidatus Methanoperedens</taxon>
    </lineage>
</organism>
<comment type="cofactor">
    <cofactor evidence="5">
        <name>[3Fe-4S] cluster</name>
        <dbReference type="ChEBI" id="CHEBI:21137"/>
    </cofactor>
    <text evidence="5">Binds 1 [3Fe-4S] cluster.</text>
</comment>
<dbReference type="EC" id="2.7.7.6" evidence="5"/>
<sequence length="261" mass="28336">MDIDIIELSERKARFVLSDVSASFANALRRSILAEVPVMAIDDVNIYENTSVLFDEQFALRLGLIPLKTDNKSYVLPEECNCKGAGCPLCKLSLTLSAEGPKVVYSGDLVSADPQVEPADKTIPIVELKDKHKVVVEAIARLGTGRKHSKWQAGVAAGFKNMPVVTIGECDYCGSCVEVCPRNILKMEGDKVRVINVIECSMCGLCEEKCDMDSIKVTSKPDSFVMTFETTGALTAKEIALEAAGSIKKRAEQLSEIVDAL</sequence>
<keyword evidence="2 5" id="KW-0963">Cytoplasm</keyword>
<feature type="binding site" evidence="5">
    <location>
        <position position="200"/>
    </location>
    <ligand>
        <name>[3Fe-4S] cluster</name>
        <dbReference type="ChEBI" id="CHEBI:21137"/>
    </ligand>
</feature>
<dbReference type="EMBL" id="LKCM01000237">
    <property type="protein sequence ID" value="KPQ42339.1"/>
    <property type="molecule type" value="Genomic_DNA"/>
</dbReference>
<dbReference type="GO" id="GO:0005737">
    <property type="term" value="C:cytoplasm"/>
    <property type="evidence" value="ECO:0007669"/>
    <property type="project" value="UniProtKB-SubCell"/>
</dbReference>
<dbReference type="InterPro" id="IPR036603">
    <property type="entry name" value="RBP11-like"/>
</dbReference>
<dbReference type="GO" id="GO:0051538">
    <property type="term" value="F:3 iron, 4 sulfur cluster binding"/>
    <property type="evidence" value="ECO:0007669"/>
    <property type="project" value="UniProtKB-KW"/>
</dbReference>
<dbReference type="GO" id="GO:0003899">
    <property type="term" value="F:DNA-directed RNA polymerase activity"/>
    <property type="evidence" value="ECO:0007669"/>
    <property type="project" value="UniProtKB-UniRule"/>
</dbReference>
<dbReference type="CDD" id="cd07030">
    <property type="entry name" value="RNAP_D"/>
    <property type="match status" value="1"/>
</dbReference>
<feature type="binding site" evidence="5">
    <location>
        <position position="203"/>
    </location>
    <ligand>
        <name>[3Fe-4S] cluster</name>
        <dbReference type="ChEBI" id="CHEBI:21137"/>
    </ligand>
</feature>